<organism evidence="3 5">
    <name type="scientific">Aureimonas ureilytica</name>
    <dbReference type="NCBI Taxonomy" id="401562"/>
    <lineage>
        <taxon>Bacteria</taxon>
        <taxon>Pseudomonadati</taxon>
        <taxon>Pseudomonadota</taxon>
        <taxon>Alphaproteobacteria</taxon>
        <taxon>Hyphomicrobiales</taxon>
        <taxon>Aurantimonadaceae</taxon>
        <taxon>Aureimonas</taxon>
    </lineage>
</organism>
<dbReference type="STRING" id="401562.NS365_08445"/>
<reference evidence="4 5" key="1">
    <citation type="journal article" date="2016" name="Front. Microbiol.">
        <title>Genomic Resource of Rice Seed Associated Bacteria.</title>
        <authorList>
            <person name="Midha S."/>
            <person name="Bansal K."/>
            <person name="Sharma S."/>
            <person name="Kumar N."/>
            <person name="Patil P.P."/>
            <person name="Chaudhry V."/>
            <person name="Patil P.B."/>
        </authorList>
    </citation>
    <scope>NUCLEOTIDE SEQUENCE [LARGE SCALE GENOMIC DNA]</scope>
    <source>
        <strain evidence="2 4">NS226</strain>
        <strain evidence="3 5">NS365</strain>
    </source>
</reference>
<evidence type="ECO:0000256" key="1">
    <source>
        <dbReference type="SAM" id="MobiDB-lite"/>
    </source>
</evidence>
<dbReference type="EMBL" id="LDPZ01000066">
    <property type="protein sequence ID" value="KTQ85128.1"/>
    <property type="molecule type" value="Genomic_DNA"/>
</dbReference>
<name>A0A175RRT5_9HYPH</name>
<proteinExistence type="predicted"/>
<evidence type="ECO:0000313" key="2">
    <source>
        <dbReference type="EMBL" id="KTQ85128.1"/>
    </source>
</evidence>
<accession>A0A175RRT5</accession>
<dbReference type="Proteomes" id="UP000078272">
    <property type="component" value="Unassembled WGS sequence"/>
</dbReference>
<evidence type="ECO:0000313" key="4">
    <source>
        <dbReference type="Proteomes" id="UP000078272"/>
    </source>
</evidence>
<evidence type="ECO:0000313" key="5">
    <source>
        <dbReference type="Proteomes" id="UP000078529"/>
    </source>
</evidence>
<dbReference type="Proteomes" id="UP000078529">
    <property type="component" value="Unassembled WGS sequence"/>
</dbReference>
<dbReference type="RefSeq" id="WP_058599839.1">
    <property type="nucleotide sequence ID" value="NZ_LDPZ01000066.1"/>
</dbReference>
<gene>
    <name evidence="2" type="ORF">NS226_20695</name>
    <name evidence="3" type="ORF">NS365_08445</name>
</gene>
<dbReference type="AlphaFoldDB" id="A0A175RRT5"/>
<keyword evidence="5" id="KW-1185">Reference proteome</keyword>
<evidence type="ECO:0000313" key="3">
    <source>
        <dbReference type="EMBL" id="KTR06151.1"/>
    </source>
</evidence>
<protein>
    <submittedName>
        <fullName evidence="3">Uncharacterized protein</fullName>
    </submittedName>
</protein>
<dbReference type="EMBL" id="LDQA01000020">
    <property type="protein sequence ID" value="KTR06151.1"/>
    <property type="molecule type" value="Genomic_DNA"/>
</dbReference>
<feature type="region of interest" description="Disordered" evidence="1">
    <location>
        <begin position="41"/>
        <end position="61"/>
    </location>
</feature>
<sequence>MSRANIVFKSRSERDRERENDLLKNYREIGIAAIAAAAHKSCRGDGMSEAKPQAANSQKAK</sequence>
<dbReference type="PATRIC" id="fig|401562.3.peg.4572"/>
<comment type="caution">
    <text evidence="3">The sequence shown here is derived from an EMBL/GenBank/DDBJ whole genome shotgun (WGS) entry which is preliminary data.</text>
</comment>